<dbReference type="InterPro" id="IPR013783">
    <property type="entry name" value="Ig-like_fold"/>
</dbReference>
<dbReference type="STRING" id="289078.A0A2X0MIF5"/>
<keyword evidence="5 6" id="KW-0720">Serine protease</keyword>
<evidence type="ECO:0000259" key="8">
    <source>
        <dbReference type="Pfam" id="PF00082"/>
    </source>
</evidence>
<dbReference type="InterPro" id="IPR015500">
    <property type="entry name" value="Peptidase_S8_subtilisin-rel"/>
</dbReference>
<dbReference type="PROSITE" id="PS00137">
    <property type="entry name" value="SUBTILASE_HIS"/>
    <property type="match status" value="1"/>
</dbReference>
<protein>
    <submittedName>
        <fullName evidence="10">BZ3500_MvSof-1268-A1-R1_Chr1-2g01387 protein</fullName>
    </submittedName>
</protein>
<dbReference type="PANTHER" id="PTHR43806">
    <property type="entry name" value="PEPTIDASE S8"/>
    <property type="match status" value="1"/>
</dbReference>
<dbReference type="PRINTS" id="PR00723">
    <property type="entry name" value="SUBTILISIN"/>
</dbReference>
<evidence type="ECO:0000259" key="9">
    <source>
        <dbReference type="Pfam" id="PF06280"/>
    </source>
</evidence>
<dbReference type="AlphaFoldDB" id="A0A2X0MIF5"/>
<dbReference type="InterPro" id="IPR023828">
    <property type="entry name" value="Peptidase_S8_Ser-AS"/>
</dbReference>
<gene>
    <name evidence="10" type="ORF">BZ3500_MVSOF-1268-A1-R1_CHR1-2G01387</name>
</gene>
<feature type="domain" description="C5a peptidase/Subtilisin-like protease SBT2-like Fn3-like" evidence="9">
    <location>
        <begin position="648"/>
        <end position="778"/>
    </location>
</feature>
<dbReference type="InterPro" id="IPR036852">
    <property type="entry name" value="Peptidase_S8/S53_dom_sf"/>
</dbReference>
<feature type="active site" description="Charge relay system" evidence="6">
    <location>
        <position position="246"/>
    </location>
</feature>
<dbReference type="PROSITE" id="PS00138">
    <property type="entry name" value="SUBTILASE_SER"/>
    <property type="match status" value="1"/>
</dbReference>
<dbReference type="InterPro" id="IPR022398">
    <property type="entry name" value="Peptidase_S8_His-AS"/>
</dbReference>
<feature type="active site" description="Charge relay system" evidence="6">
    <location>
        <position position="195"/>
    </location>
</feature>
<dbReference type="InterPro" id="IPR000209">
    <property type="entry name" value="Peptidase_S8/S53_dom"/>
</dbReference>
<evidence type="ECO:0000313" key="10">
    <source>
        <dbReference type="EMBL" id="SCZ91405.1"/>
    </source>
</evidence>
<keyword evidence="4 6" id="KW-0378">Hydrolase</keyword>
<keyword evidence="11" id="KW-1185">Reference proteome</keyword>
<evidence type="ECO:0000256" key="3">
    <source>
        <dbReference type="ARBA" id="ARBA00022729"/>
    </source>
</evidence>
<dbReference type="Proteomes" id="UP000249723">
    <property type="component" value="Unassembled WGS sequence"/>
</dbReference>
<evidence type="ECO:0000256" key="1">
    <source>
        <dbReference type="ARBA" id="ARBA00011073"/>
    </source>
</evidence>
<feature type="chain" id="PRO_5030060359" evidence="7">
    <location>
        <begin position="20"/>
        <end position="994"/>
    </location>
</feature>
<dbReference type="Pfam" id="PF06280">
    <property type="entry name" value="fn3_5"/>
    <property type="match status" value="1"/>
</dbReference>
<evidence type="ECO:0000256" key="2">
    <source>
        <dbReference type="ARBA" id="ARBA00022670"/>
    </source>
</evidence>
<proteinExistence type="inferred from homology"/>
<dbReference type="Gene3D" id="3.40.50.200">
    <property type="entry name" value="Peptidase S8/S53 domain"/>
    <property type="match status" value="2"/>
</dbReference>
<reference evidence="11" key="1">
    <citation type="submission" date="2016-10" db="EMBL/GenBank/DDBJ databases">
        <authorList>
            <person name="Jeantristanb JTB J.-T."/>
            <person name="Ricardo R."/>
        </authorList>
    </citation>
    <scope>NUCLEOTIDE SEQUENCE [LARGE SCALE GENOMIC DNA]</scope>
</reference>
<dbReference type="InterPro" id="IPR050131">
    <property type="entry name" value="Peptidase_S8_subtilisin-like"/>
</dbReference>
<evidence type="ECO:0000256" key="6">
    <source>
        <dbReference type="PROSITE-ProRule" id="PRU01240"/>
    </source>
</evidence>
<dbReference type="PROSITE" id="PS51892">
    <property type="entry name" value="SUBTILASE"/>
    <property type="match status" value="1"/>
</dbReference>
<dbReference type="Pfam" id="PF00082">
    <property type="entry name" value="Peptidase_S8"/>
    <property type="match status" value="1"/>
</dbReference>
<dbReference type="GO" id="GO:0006508">
    <property type="term" value="P:proteolysis"/>
    <property type="evidence" value="ECO:0007669"/>
    <property type="project" value="UniProtKB-KW"/>
</dbReference>
<feature type="active site" description="Charge relay system" evidence="6">
    <location>
        <position position="572"/>
    </location>
</feature>
<organism evidence="10 11">
    <name type="scientific">Microbotryum saponariae</name>
    <dbReference type="NCBI Taxonomy" id="289078"/>
    <lineage>
        <taxon>Eukaryota</taxon>
        <taxon>Fungi</taxon>
        <taxon>Dikarya</taxon>
        <taxon>Basidiomycota</taxon>
        <taxon>Pucciniomycotina</taxon>
        <taxon>Microbotryomycetes</taxon>
        <taxon>Microbotryales</taxon>
        <taxon>Microbotryaceae</taxon>
        <taxon>Microbotryum</taxon>
    </lineage>
</organism>
<evidence type="ECO:0000256" key="7">
    <source>
        <dbReference type="SAM" id="SignalP"/>
    </source>
</evidence>
<evidence type="ECO:0000256" key="4">
    <source>
        <dbReference type="ARBA" id="ARBA00022801"/>
    </source>
</evidence>
<comment type="similarity">
    <text evidence="1 6">Belongs to the peptidase S8 family.</text>
</comment>
<evidence type="ECO:0000313" key="11">
    <source>
        <dbReference type="Proteomes" id="UP000249723"/>
    </source>
</evidence>
<keyword evidence="2 6" id="KW-0645">Protease</keyword>
<name>A0A2X0MIF5_9BASI</name>
<dbReference type="SUPFAM" id="SSF52743">
    <property type="entry name" value="Subtilisin-like"/>
    <property type="match status" value="1"/>
</dbReference>
<sequence>MLVGKVSLAILWSATMALASPSRRGNHKGATGKRSSFGSGRYLVKLSTQTDMKGSNVPVEQHRQACNDQIKKLSSDLVGAAKVHNTFNFDQHCSMSVEALEGFSPRHLADYPGVTGVDVIKVVGHGHGMSFPVPPPVSMPQPKVESPRYNNHHYLPPPPSAYRNNSFAPHVESEVHLMHNLGLLGDSNVSVCLVDSGGSEANGVDYTNWRLGGDFGKGCKIAMGHDFVGNDGKHPGPSPYTNCTDHGTHVTGIVGANFDYDFKFSGAAPEVTLGHYRAFACTGQSSEDTIAAALLRAYADGCKVITLSLGGPSAWEDGLIADAASHVTNQGSLVVSSAGNFGTQGLFYGDVPGELTKVLGTAATDLREYPVGYLLDIAHPSYRPIPYFAVDPVNINETLDVCYIPPSITDDPKCNLSTIALPNGDLKNSLLVLELGQCPHSLVAKWAVANKLRVAMVSFKPEDAQSPLNYYSNHFARGIHYFLIVHPSWVKALIRYCTASRGKLQVSFAAGKRAPVEALANHESGGNMAFYSSYGPTTTLEGFGKTLAAPGSNILSTLTVAQGGVGVMSGTSMACPLAAGIAALLFSHRKADNLTPRQVKSLMATTAQPVRIRQEPKDAFATVVQQGAGIVSAYRAYIAKTLIEPHSIALGDLEHFNNSHTITLKNTNKFAVTYTFSSTSSQTVTTYDKVSRGRKFACAGPQDIASIDINPSGIPRPGIAGAATVAFTPRSLTIPPGQSGTFTATFTFPKFSKKDLVRVPVVSGWLVIDSAEDPVPTYRIAYAGVATGLQVMPVLDSTDIASQLYGIKGLRHPFIMVGNSLDPDALPSTAADVLSDPNKVTTVSRKDGIFAFVRLAMPSRYLQADLVDANTTFIPTIPSNNNLHLAENSSLTGGLQKRPHNPPLFAFVPILGTAATANDLTRDPTDFSQTSGADTSFFNFNGMVAVKHPDDPATTSVDKGRPYRILIRALRLDSDPKLSASYDSWLSPPFQFLD</sequence>
<feature type="domain" description="Peptidase S8/S53" evidence="8">
    <location>
        <begin position="187"/>
        <end position="611"/>
    </location>
</feature>
<dbReference type="InterPro" id="IPR010435">
    <property type="entry name" value="C5a/SBT2-like_Fn3"/>
</dbReference>
<dbReference type="EMBL" id="FMWP01000015">
    <property type="protein sequence ID" value="SCZ91405.1"/>
    <property type="molecule type" value="Genomic_DNA"/>
</dbReference>
<dbReference type="GO" id="GO:0004252">
    <property type="term" value="F:serine-type endopeptidase activity"/>
    <property type="evidence" value="ECO:0007669"/>
    <property type="project" value="UniProtKB-UniRule"/>
</dbReference>
<keyword evidence="3 7" id="KW-0732">Signal</keyword>
<evidence type="ECO:0000256" key="5">
    <source>
        <dbReference type="ARBA" id="ARBA00022825"/>
    </source>
</evidence>
<feature type="signal peptide" evidence="7">
    <location>
        <begin position="1"/>
        <end position="19"/>
    </location>
</feature>
<dbReference type="GO" id="GO:0016020">
    <property type="term" value="C:membrane"/>
    <property type="evidence" value="ECO:0007669"/>
    <property type="project" value="InterPro"/>
</dbReference>
<dbReference type="PANTHER" id="PTHR43806:SF66">
    <property type="entry name" value="SERIN ENDOPEPTIDASE"/>
    <property type="match status" value="1"/>
</dbReference>
<accession>A0A2X0MIF5</accession>
<dbReference type="GO" id="GO:0005615">
    <property type="term" value="C:extracellular space"/>
    <property type="evidence" value="ECO:0007669"/>
    <property type="project" value="TreeGrafter"/>
</dbReference>
<dbReference type="OrthoDB" id="10256524at2759"/>
<dbReference type="Gene3D" id="2.60.40.10">
    <property type="entry name" value="Immunoglobulins"/>
    <property type="match status" value="1"/>
</dbReference>